<evidence type="ECO:0000256" key="2">
    <source>
        <dbReference type="ARBA" id="ARBA00007658"/>
    </source>
</evidence>
<feature type="transmembrane region" description="Helical" evidence="13">
    <location>
        <begin position="12"/>
        <end position="32"/>
    </location>
</feature>
<keyword evidence="11" id="KW-0106">Calcium</keyword>
<dbReference type="InterPro" id="IPR001382">
    <property type="entry name" value="Glyco_hydro_47"/>
</dbReference>
<evidence type="ECO:0000256" key="7">
    <source>
        <dbReference type="ARBA" id="ARBA00023136"/>
    </source>
</evidence>
<evidence type="ECO:0000256" key="4">
    <source>
        <dbReference type="ARBA" id="ARBA00022824"/>
    </source>
</evidence>
<comment type="function">
    <text evidence="9">Extracts misfolded glycoproteins, but not glycoproteins undergoing productive folding, from the calnexin cycle. It is directly involved in endoplasmic reticulum-associated degradation (ERAD) and targets misfolded glycoproteins for degradation in an N-glycan-independent manner, probably by forming a complex with SEL1L. It has low mannosidase activity, catalyzing mannose trimming from Man8GlcNAc2 to Man7GlcNAc2.</text>
</comment>
<evidence type="ECO:0000256" key="3">
    <source>
        <dbReference type="ARBA" id="ARBA00022692"/>
    </source>
</evidence>
<organism evidence="14 15">
    <name type="scientific">Caenorhabditis bovis</name>
    <dbReference type="NCBI Taxonomy" id="2654633"/>
    <lineage>
        <taxon>Eukaryota</taxon>
        <taxon>Metazoa</taxon>
        <taxon>Ecdysozoa</taxon>
        <taxon>Nematoda</taxon>
        <taxon>Chromadorea</taxon>
        <taxon>Rhabditida</taxon>
        <taxon>Rhabditina</taxon>
        <taxon>Rhabditomorpha</taxon>
        <taxon>Rhabditoidea</taxon>
        <taxon>Rhabditidae</taxon>
        <taxon>Peloderinae</taxon>
        <taxon>Caenorhabditis</taxon>
    </lineage>
</organism>
<keyword evidence="12" id="KW-0326">Glycosidase</keyword>
<gene>
    <name evidence="14" type="ORF">CBOVIS_LOCUS8235</name>
</gene>
<dbReference type="GO" id="GO:0004571">
    <property type="term" value="F:mannosyl-oligosaccharide 1,2-alpha-mannosidase activity"/>
    <property type="evidence" value="ECO:0007669"/>
    <property type="project" value="InterPro"/>
</dbReference>
<dbReference type="Proteomes" id="UP000494206">
    <property type="component" value="Unassembled WGS sequence"/>
</dbReference>
<evidence type="ECO:0000256" key="13">
    <source>
        <dbReference type="SAM" id="Phobius"/>
    </source>
</evidence>
<dbReference type="EC" id="3.2.1.-" evidence="12"/>
<keyword evidence="15" id="KW-1185">Reference proteome</keyword>
<dbReference type="InterPro" id="IPR044674">
    <property type="entry name" value="EDEM1/2/3"/>
</dbReference>
<feature type="active site" evidence="10">
    <location>
        <position position="302"/>
    </location>
</feature>
<dbReference type="InterPro" id="IPR036026">
    <property type="entry name" value="Seven-hairpin_glycosidases"/>
</dbReference>
<dbReference type="GO" id="GO:0044322">
    <property type="term" value="C:endoplasmic reticulum quality control compartment"/>
    <property type="evidence" value="ECO:0007669"/>
    <property type="project" value="GOC"/>
</dbReference>
<keyword evidence="3 13" id="KW-0812">Transmembrane</keyword>
<dbReference type="SUPFAM" id="SSF48225">
    <property type="entry name" value="Seven-hairpin glycosidases"/>
    <property type="match status" value="1"/>
</dbReference>
<dbReference type="EMBL" id="CADEPM010000005">
    <property type="protein sequence ID" value="CAB3406120.1"/>
    <property type="molecule type" value="Genomic_DNA"/>
</dbReference>
<feature type="active site" description="Proton donor" evidence="10">
    <location>
        <position position="157"/>
    </location>
</feature>
<dbReference type="PANTHER" id="PTHR45679">
    <property type="entry name" value="ER DEGRADATION-ENHANCING ALPHA-MANNOSIDASE-LIKE PROTEIN 2"/>
    <property type="match status" value="1"/>
</dbReference>
<dbReference type="GO" id="GO:1904380">
    <property type="term" value="P:endoplasmic reticulum mannose trimming"/>
    <property type="evidence" value="ECO:0007669"/>
    <property type="project" value="InterPro"/>
</dbReference>
<dbReference type="Gene3D" id="1.50.10.10">
    <property type="match status" value="1"/>
</dbReference>
<keyword evidence="7 13" id="KW-0472">Membrane</keyword>
<dbReference type="GO" id="GO:0005975">
    <property type="term" value="P:carbohydrate metabolic process"/>
    <property type="evidence" value="ECO:0007669"/>
    <property type="project" value="InterPro"/>
</dbReference>
<dbReference type="PRINTS" id="PR00747">
    <property type="entry name" value="GLYHDRLASE47"/>
</dbReference>
<proteinExistence type="inferred from homology"/>
<evidence type="ECO:0000256" key="11">
    <source>
        <dbReference type="PIRSR" id="PIRSR601382-2"/>
    </source>
</evidence>
<keyword evidence="12" id="KW-0378">Hydrolase</keyword>
<evidence type="ECO:0000256" key="1">
    <source>
        <dbReference type="ARBA" id="ARBA00004648"/>
    </source>
</evidence>
<accession>A0A8S1F2D7</accession>
<keyword evidence="6 13" id="KW-1133">Transmembrane helix</keyword>
<evidence type="ECO:0000256" key="5">
    <source>
        <dbReference type="ARBA" id="ARBA00022968"/>
    </source>
</evidence>
<dbReference type="Pfam" id="PF01532">
    <property type="entry name" value="Glyco_hydro_47"/>
    <property type="match status" value="1"/>
</dbReference>
<comment type="similarity">
    <text evidence="2 12">Belongs to the glycosyl hydrolase 47 family.</text>
</comment>
<dbReference type="GO" id="GO:0005509">
    <property type="term" value="F:calcium ion binding"/>
    <property type="evidence" value="ECO:0007669"/>
    <property type="project" value="InterPro"/>
</dbReference>
<comment type="caution">
    <text evidence="14">The sequence shown here is derived from an EMBL/GenBank/DDBJ whole genome shotgun (WGS) entry which is preliminary data.</text>
</comment>
<evidence type="ECO:0000313" key="14">
    <source>
        <dbReference type="EMBL" id="CAB3406120.1"/>
    </source>
</evidence>
<feature type="active site" evidence="10">
    <location>
        <position position="425"/>
    </location>
</feature>
<dbReference type="GO" id="GO:0005789">
    <property type="term" value="C:endoplasmic reticulum membrane"/>
    <property type="evidence" value="ECO:0007669"/>
    <property type="project" value="UniProtKB-SubCell"/>
</dbReference>
<keyword evidence="8" id="KW-0325">Glycoprotein</keyword>
<dbReference type="FunFam" id="1.50.10.10:FF:000016">
    <property type="entry name" value="alpha-1,2-Mannosidase"/>
    <property type="match status" value="1"/>
</dbReference>
<evidence type="ECO:0000256" key="9">
    <source>
        <dbReference type="ARBA" id="ARBA00060207"/>
    </source>
</evidence>
<dbReference type="AlphaFoldDB" id="A0A8S1F2D7"/>
<feature type="active site" description="Proton donor" evidence="10">
    <location>
        <position position="406"/>
    </location>
</feature>
<name>A0A8S1F2D7_9PELO</name>
<keyword evidence="11" id="KW-0479">Metal-binding</keyword>
<reference evidence="14 15" key="1">
    <citation type="submission" date="2020-04" db="EMBL/GenBank/DDBJ databases">
        <authorList>
            <person name="Laetsch R D."/>
            <person name="Stevens L."/>
            <person name="Kumar S."/>
            <person name="Blaxter L. M."/>
        </authorList>
    </citation>
    <scope>NUCLEOTIDE SEQUENCE [LARGE SCALE GENOMIC DNA]</scope>
</reference>
<evidence type="ECO:0000256" key="12">
    <source>
        <dbReference type="RuleBase" id="RU361193"/>
    </source>
</evidence>
<dbReference type="PANTHER" id="PTHR45679:SF5">
    <property type="entry name" value="ER DEGRADATION-ENHANCING ALPHA-MANNOSIDASE-LIKE PROTEIN 1"/>
    <property type="match status" value="1"/>
</dbReference>
<comment type="cofactor">
    <cofactor evidence="11">
        <name>Ca(2+)</name>
        <dbReference type="ChEBI" id="CHEBI:29108"/>
    </cofactor>
</comment>
<evidence type="ECO:0000256" key="10">
    <source>
        <dbReference type="PIRSR" id="PIRSR601382-1"/>
    </source>
</evidence>
<keyword evidence="5" id="KW-0735">Signal-anchor</keyword>
<feature type="binding site" evidence="11">
    <location>
        <position position="511"/>
    </location>
    <ligand>
        <name>Ca(2+)</name>
        <dbReference type="ChEBI" id="CHEBI:29108"/>
    </ligand>
</feature>
<evidence type="ECO:0000313" key="15">
    <source>
        <dbReference type="Proteomes" id="UP000494206"/>
    </source>
</evidence>
<comment type="subcellular location">
    <subcellularLocation>
        <location evidence="1">Endoplasmic reticulum membrane</location>
        <topology evidence="1">Single-pass type II membrane protein</topology>
    </subcellularLocation>
</comment>
<evidence type="ECO:0000256" key="8">
    <source>
        <dbReference type="ARBA" id="ARBA00023180"/>
    </source>
</evidence>
<dbReference type="InterPro" id="IPR012341">
    <property type="entry name" value="6hp_glycosidase-like_sf"/>
</dbReference>
<sequence length="589" mass="67228">MNEFSIFQINRHVVFNLPITQFIFVFHCFSFLTAANPNRNLFTLTDEEIKYSTFSEKNREYAKTKSKEMFYFGWDNYMKYAFPADELDPIHCRGRGADHSNPDNLNINDVLGDYSLTLIDTLDSLVVFGDTQGFKTAVNLVIKHVSFERNTTVQVFESTIRVMGGLLSAHMIASDSSNKFGSFYMKNYNGELLALAHDLAKRLLPAFENTGTGIPYCRVNLMKGVLPGTVNDTCTSGAGTLVLEFGVLSRLLGDEKYEKLARKVIKKLWELRNAQTGLHGNLLNIHTGEWVGHLSGIGAGIDSFYEYLLKSYIMFGQESDLQMFNESFARIGEYMRRGRSSCLSSEGEPPIYVNVDARDGSTTNYWVDSLQASFSGVLVLAGYIDEAVCHHAFYYAIWKKFGVLPERYNWRLQAPDVNFYPLRPEFVESTYFLYTASKNPFYLHVGMEIMESLDRITRVKCGFATVHDVQDGSLEDRMESFFLAETMKYLYLLFDHDNPVNKHQERILFNTEGHFYPINHKLRQPAPKTSFDREDYANLLYANDRNIPLNVANSSCSTLPEILPGVPPLQHAQMKQIFDIVGVDSHIWK</sequence>
<protein>
    <recommendedName>
        <fullName evidence="12">alpha-1,2-Mannosidase</fullName>
        <ecNumber evidence="12">3.2.1.-</ecNumber>
    </recommendedName>
</protein>
<evidence type="ECO:0000256" key="6">
    <source>
        <dbReference type="ARBA" id="ARBA00022989"/>
    </source>
</evidence>
<keyword evidence="4" id="KW-0256">Endoplasmic reticulum</keyword>
<dbReference type="OrthoDB" id="8118055at2759"/>